<dbReference type="Proteomes" id="UP000695022">
    <property type="component" value="Unplaced"/>
</dbReference>
<dbReference type="RefSeq" id="XP_014674877.1">
    <property type="nucleotide sequence ID" value="XM_014819391.1"/>
</dbReference>
<keyword evidence="1" id="KW-1185">Reference proteome</keyword>
<dbReference type="GeneID" id="106814991"/>
<gene>
    <name evidence="2" type="primary">LOC106814991</name>
</gene>
<sequence length="258" mass="29094">MSLYKLEPMQIAPVSAWMTAFELQDMYAILQQLLHQTIECLGDPRWELRRMGHQLLPSVAEVIRLYDVGILQELWCRHLTRAKKLLCYGAGLTLKHSLCHAAKLIPIITGDAAKHSYQDMDVFRKSGEVLVKMLAGGVALWADQLHRALDRRACDKLSLIAIETIMLIHCHFRKAIDDVKALDVRVKSGKRENGGDLVILSNDIPVAPTLVRSNSSSDTDEDNAEKDMVYKISIAIYEMANRVLGAGLEKLERRRAHL</sequence>
<name>A0ABM1ERQ6_PRICU</name>
<accession>A0ABM1ERQ6</accession>
<reference evidence="2" key="1">
    <citation type="submission" date="2025-08" db="UniProtKB">
        <authorList>
            <consortium name="RefSeq"/>
        </authorList>
    </citation>
    <scope>IDENTIFICATION</scope>
</reference>
<evidence type="ECO:0000313" key="2">
    <source>
        <dbReference type="RefSeq" id="XP_014674877.1"/>
    </source>
</evidence>
<protein>
    <submittedName>
        <fullName evidence="2">Uncharacterized protein LOC106814991</fullName>
    </submittedName>
</protein>
<organism evidence="1 2">
    <name type="scientific">Priapulus caudatus</name>
    <name type="common">Priapulid worm</name>
    <dbReference type="NCBI Taxonomy" id="37621"/>
    <lineage>
        <taxon>Eukaryota</taxon>
        <taxon>Metazoa</taxon>
        <taxon>Ecdysozoa</taxon>
        <taxon>Scalidophora</taxon>
        <taxon>Priapulida</taxon>
        <taxon>Priapulimorpha</taxon>
        <taxon>Priapulimorphida</taxon>
        <taxon>Priapulidae</taxon>
        <taxon>Priapulus</taxon>
    </lineage>
</organism>
<evidence type="ECO:0000313" key="1">
    <source>
        <dbReference type="Proteomes" id="UP000695022"/>
    </source>
</evidence>
<proteinExistence type="predicted"/>